<dbReference type="GO" id="GO:0005507">
    <property type="term" value="F:copper ion binding"/>
    <property type="evidence" value="ECO:0007669"/>
    <property type="project" value="TreeGrafter"/>
</dbReference>
<dbReference type="Gene3D" id="4.10.860.10">
    <property type="entry name" value="UVR domain"/>
    <property type="match status" value="1"/>
</dbReference>
<accession>A0A0S7XPN5</accession>
<gene>
    <name evidence="3" type="ORF">AMJ44_12970</name>
</gene>
<dbReference type="SUPFAM" id="SSF46600">
    <property type="entry name" value="C-terminal UvrC-binding domain of UvrB"/>
    <property type="match status" value="1"/>
</dbReference>
<dbReference type="GO" id="GO:0008270">
    <property type="term" value="F:zinc ion binding"/>
    <property type="evidence" value="ECO:0007669"/>
    <property type="project" value="TreeGrafter"/>
</dbReference>
<dbReference type="InterPro" id="IPR036876">
    <property type="entry name" value="UVR_dom_sf"/>
</dbReference>
<dbReference type="PANTHER" id="PTHR38430">
    <property type="entry name" value="PROTEIN-ARGININE KINASE ACTIVATOR PROTEIN"/>
    <property type="match status" value="1"/>
</dbReference>
<dbReference type="PROSITE" id="PS50151">
    <property type="entry name" value="UVR"/>
    <property type="match status" value="1"/>
</dbReference>
<feature type="domain" description="UVR" evidence="2">
    <location>
        <begin position="130"/>
        <end position="165"/>
    </location>
</feature>
<reference evidence="3 4" key="1">
    <citation type="journal article" date="2015" name="Microbiome">
        <title>Genomic resolution of linkages in carbon, nitrogen, and sulfur cycling among widespread estuary sediment bacteria.</title>
        <authorList>
            <person name="Baker B.J."/>
            <person name="Lazar C.S."/>
            <person name="Teske A.P."/>
            <person name="Dick G.J."/>
        </authorList>
    </citation>
    <scope>NUCLEOTIDE SEQUENCE [LARGE SCALE GENOMIC DNA]</scope>
    <source>
        <strain evidence="3">DG_54_3</strain>
    </source>
</reference>
<evidence type="ECO:0000256" key="1">
    <source>
        <dbReference type="SAM" id="Coils"/>
    </source>
</evidence>
<dbReference type="AlphaFoldDB" id="A0A0S7XPN5"/>
<evidence type="ECO:0000313" key="4">
    <source>
        <dbReference type="Proteomes" id="UP000051861"/>
    </source>
</evidence>
<name>A0A0S7XPN5_UNCSA</name>
<dbReference type="GO" id="GO:1990169">
    <property type="term" value="P:stress response to copper ion"/>
    <property type="evidence" value="ECO:0007669"/>
    <property type="project" value="TreeGrafter"/>
</dbReference>
<proteinExistence type="predicted"/>
<dbReference type="Pfam" id="PF02151">
    <property type="entry name" value="UVR"/>
    <property type="match status" value="1"/>
</dbReference>
<protein>
    <recommendedName>
        <fullName evidence="2">UVR domain-containing protein</fullName>
    </recommendedName>
</protein>
<dbReference type="EMBL" id="LIZX01000187">
    <property type="protein sequence ID" value="KPJ64342.1"/>
    <property type="molecule type" value="Genomic_DNA"/>
</dbReference>
<keyword evidence="1" id="KW-0175">Coiled coil</keyword>
<evidence type="ECO:0000313" key="3">
    <source>
        <dbReference type="EMBL" id="KPJ64342.1"/>
    </source>
</evidence>
<dbReference type="PIRSF" id="PIRSF015034">
    <property type="entry name" value="YacH"/>
    <property type="match status" value="1"/>
</dbReference>
<sequence length="166" mass="18898">MLCQNCGKKEATVHLTQVVNDEKVELHLCRECAEKKRFHTPFEGVPFPLAEFLASMLDQSLIEKPSKVSDKKCSTCGMRFSDFSKIGRLGCGNCYITFRSQLNDLLRKIHGSSQHRGGVPFTPGDVMKPLREERKLQEELKKAIQEENFEKAAQLRDQIKALSNKK</sequence>
<dbReference type="InterPro" id="IPR001943">
    <property type="entry name" value="UVR_dom"/>
</dbReference>
<comment type="caution">
    <text evidence="3">The sequence shown here is derived from an EMBL/GenBank/DDBJ whole genome shotgun (WGS) entry which is preliminary data.</text>
</comment>
<feature type="coiled-coil region" evidence="1">
    <location>
        <begin position="130"/>
        <end position="165"/>
    </location>
</feature>
<evidence type="ECO:0000259" key="2">
    <source>
        <dbReference type="PROSITE" id="PS50151"/>
    </source>
</evidence>
<dbReference type="Proteomes" id="UP000051861">
    <property type="component" value="Unassembled WGS sequence"/>
</dbReference>
<dbReference type="GO" id="GO:0046870">
    <property type="term" value="F:cadmium ion binding"/>
    <property type="evidence" value="ECO:0007669"/>
    <property type="project" value="TreeGrafter"/>
</dbReference>
<dbReference type="GO" id="GO:1990170">
    <property type="term" value="P:stress response to cadmium ion"/>
    <property type="evidence" value="ECO:0007669"/>
    <property type="project" value="TreeGrafter"/>
</dbReference>
<dbReference type="GO" id="GO:0050897">
    <property type="term" value="F:cobalt ion binding"/>
    <property type="evidence" value="ECO:0007669"/>
    <property type="project" value="TreeGrafter"/>
</dbReference>
<organism evidence="3 4">
    <name type="scientific">candidate division WOR-1 bacterium DG_54_3</name>
    <dbReference type="NCBI Taxonomy" id="1703775"/>
    <lineage>
        <taxon>Bacteria</taxon>
        <taxon>Bacillati</taxon>
        <taxon>Saganbacteria</taxon>
    </lineage>
</organism>
<dbReference type="PANTHER" id="PTHR38430:SF1">
    <property type="entry name" value="PROTEIN-ARGININE KINASE ACTIVATOR PROTEIN"/>
    <property type="match status" value="1"/>
</dbReference>
<dbReference type="InterPro" id="IPR025542">
    <property type="entry name" value="YacH"/>
</dbReference>